<dbReference type="Gene3D" id="3.40.50.11790">
    <property type="match status" value="1"/>
</dbReference>
<reference evidence="6" key="1">
    <citation type="submission" date="2023-08" db="EMBL/GenBank/DDBJ databases">
        <authorList>
            <person name="Page C.A."/>
            <person name="Perez-Diaz I.M."/>
        </authorList>
    </citation>
    <scope>NUCLEOTIDE SEQUENCE</scope>
    <source>
        <strain evidence="6">3.8.38</strain>
    </source>
</reference>
<dbReference type="RefSeq" id="WP_313845679.1">
    <property type="nucleotide sequence ID" value="NZ_JAVLAM010000005.1"/>
</dbReference>
<accession>A0AAW8W9C1</accession>
<evidence type="ECO:0000256" key="2">
    <source>
        <dbReference type="SAM" id="MobiDB-lite"/>
    </source>
</evidence>
<comment type="caution">
    <text evidence="6">The sequence shown here is derived from an EMBL/GenBank/DDBJ whole genome shotgun (WGS) entry which is preliminary data.</text>
</comment>
<dbReference type="Pfam" id="PF17482">
    <property type="entry name" value="Phage_sheath_1C"/>
    <property type="match status" value="1"/>
</dbReference>
<organism evidence="6 7">
    <name type="scientific">Levilactobacillus namurensis</name>
    <dbReference type="NCBI Taxonomy" id="380393"/>
    <lineage>
        <taxon>Bacteria</taxon>
        <taxon>Bacillati</taxon>
        <taxon>Bacillota</taxon>
        <taxon>Bacilli</taxon>
        <taxon>Lactobacillales</taxon>
        <taxon>Lactobacillaceae</taxon>
        <taxon>Levilactobacillus</taxon>
    </lineage>
</organism>
<evidence type="ECO:0000313" key="7">
    <source>
        <dbReference type="Proteomes" id="UP001254075"/>
    </source>
</evidence>
<dbReference type="Gene3D" id="3.30.360.90">
    <property type="match status" value="1"/>
</dbReference>
<feature type="region of interest" description="Disordered" evidence="2">
    <location>
        <begin position="1"/>
        <end position="31"/>
    </location>
</feature>
<dbReference type="Pfam" id="PF17481">
    <property type="entry name" value="Phage_sheath_domII"/>
    <property type="match status" value="1"/>
</dbReference>
<evidence type="ECO:0000313" key="6">
    <source>
        <dbReference type="EMBL" id="MDT7015322.1"/>
    </source>
</evidence>
<proteinExistence type="inferred from homology"/>
<feature type="compositionally biased region" description="Polar residues" evidence="2">
    <location>
        <begin position="20"/>
        <end position="31"/>
    </location>
</feature>
<dbReference type="Proteomes" id="UP001254075">
    <property type="component" value="Unassembled WGS sequence"/>
</dbReference>
<dbReference type="EMBL" id="JAVLAM010000005">
    <property type="protein sequence ID" value="MDT7015322.1"/>
    <property type="molecule type" value="Genomic_DNA"/>
</dbReference>
<dbReference type="Gene3D" id="3.30.1370.220">
    <property type="match status" value="1"/>
</dbReference>
<dbReference type="Gene3D" id="3.30.1490.360">
    <property type="match status" value="1"/>
</dbReference>
<sequence>MAGGIWTTQNKRRPGAYINTKGTSQPTPDTSLGRTLLIGSGDLNWGPKGIVEVDSTTDFRAVLGTDLTDTRLIPLRETLKGALTVLYLNGNDGERAAVADEKLPWTFTAKYPGTVGNTLTVTVEKDPDDETLITVKTLFGTTLVDEQVVRTTTASGLESNAYVDVTFTGDATDPVGDAEATDGGADFTFEAGKAKLEALAASTSYTLAGGTTTSVDVTEMLNDVLATENYNVVTTAGYAADSNLHALVATAIERLRDDEGYKVRAVVPLMEGAPKYDHEAVSVVSNGVELVDGTILTATQAAGWFAGASASADAGKSLTYVAYPDAVSAVPKRTNEQTIAALNAGEIVFTTLTDGSVVVEQDINSLVTISKDKLKAFQKNRVIRTLDAIATDTMDVFHTQFIGKVNNDSTGRSLFKANRVSYLKDLSDASVINPVDVADLTVEPGEDRDSILVTLAITPIDAMEKLYMTITVN</sequence>
<dbReference type="Gene3D" id="2.60.40.4290">
    <property type="match status" value="1"/>
</dbReference>
<name>A0AAW8W9C1_9LACO</name>
<protein>
    <submittedName>
        <fullName evidence="6">Phage tail sheath C-terminal domain-containing protein</fullName>
    </submittedName>
</protein>
<dbReference type="AlphaFoldDB" id="A0AAW8W9C1"/>
<evidence type="ECO:0000259" key="4">
    <source>
        <dbReference type="Pfam" id="PF17481"/>
    </source>
</evidence>
<dbReference type="InterPro" id="IPR035326">
    <property type="entry name" value="Beta_sandwich_Seath"/>
</dbReference>
<dbReference type="InterPro" id="IPR020287">
    <property type="entry name" value="Tail_sheath_C"/>
</dbReference>
<feature type="domain" description="Phage tail sheath protein-like beta-sandwich" evidence="4">
    <location>
        <begin position="94"/>
        <end position="185"/>
    </location>
</feature>
<dbReference type="InterPro" id="IPR035089">
    <property type="entry name" value="Phage_sheath_subtilisin"/>
</dbReference>
<evidence type="ECO:0000259" key="5">
    <source>
        <dbReference type="Pfam" id="PF17482"/>
    </source>
</evidence>
<comment type="similarity">
    <text evidence="1">Belongs to the myoviridae tail sheath protein family.</text>
</comment>
<feature type="domain" description="Tail sheath protein subtilisin-like" evidence="3">
    <location>
        <begin position="216"/>
        <end position="365"/>
    </location>
</feature>
<gene>
    <name evidence="6" type="ORF">RI532_13150</name>
</gene>
<feature type="domain" description="Tail sheath protein C-terminal" evidence="5">
    <location>
        <begin position="374"/>
        <end position="472"/>
    </location>
</feature>
<evidence type="ECO:0000256" key="1">
    <source>
        <dbReference type="ARBA" id="ARBA00008005"/>
    </source>
</evidence>
<dbReference type="Pfam" id="PF04984">
    <property type="entry name" value="Phage_sheath_1"/>
    <property type="match status" value="1"/>
</dbReference>
<evidence type="ECO:0000259" key="3">
    <source>
        <dbReference type="Pfam" id="PF04984"/>
    </source>
</evidence>